<dbReference type="CDD" id="cd11615">
    <property type="entry name" value="SAF_NeuB_like"/>
    <property type="match status" value="1"/>
</dbReference>
<dbReference type="SMART" id="SM00858">
    <property type="entry name" value="SAF"/>
    <property type="match status" value="1"/>
</dbReference>
<dbReference type="PROSITE" id="PS50844">
    <property type="entry name" value="AFP_LIKE"/>
    <property type="match status" value="1"/>
</dbReference>
<sequence length="390" mass="43993">MSVSIDQKKIGKEYPVYFIADIASNHCGDLSKAKELIFACAESKVDAVKMQNFAAETIVSDFGFKNLKGVKTHQSEWKTSVFDSYKAASIPFEWTLELKELTEKLGMAYFTSPYSIELVNAVAPYVSAFKLGSGDITWHEEIEEMCRYGKTLLIATGASTMYEVEMAMQVAMRQTDDIILMQCNTNYTAKKDEIRELTTERYKNINLKVLESYAKKWPNIPLGLSDHTHGSLTVLGAVGLYDCAAVEKHFTLDSSLEGQDHAFSMMPDEWLDMVNQTAELKKNISLDMDFEERYKITSEFTNQPEDLSLCIGNGLKTIQGNERNTTIVQRRAIRAVKDMGEGTVIDRNCLIMLRPCPEDGIEPYKVDQVLGSRLRTKITAGEHIKFEDLV</sequence>
<dbReference type="InterPro" id="IPR013785">
    <property type="entry name" value="Aldolase_TIM"/>
</dbReference>
<dbReference type="InterPro" id="IPR051690">
    <property type="entry name" value="PseI-like"/>
</dbReference>
<dbReference type="SUPFAM" id="SSF51269">
    <property type="entry name" value="AFP III-like domain"/>
    <property type="match status" value="1"/>
</dbReference>
<dbReference type="Pfam" id="PF08666">
    <property type="entry name" value="SAF"/>
    <property type="match status" value="1"/>
</dbReference>
<dbReference type="Proteomes" id="UP000798808">
    <property type="component" value="Unassembled WGS sequence"/>
</dbReference>
<dbReference type="RefSeq" id="WP_155170667.1">
    <property type="nucleotide sequence ID" value="NZ_BAAAFL010000055.1"/>
</dbReference>
<evidence type="ECO:0000313" key="2">
    <source>
        <dbReference type="EMBL" id="MTI24624.1"/>
    </source>
</evidence>
<feature type="domain" description="AFP-like" evidence="1">
    <location>
        <begin position="332"/>
        <end position="390"/>
    </location>
</feature>
<gene>
    <name evidence="2" type="ORF">E1163_06680</name>
</gene>
<evidence type="ECO:0000313" key="3">
    <source>
        <dbReference type="Proteomes" id="UP000798808"/>
    </source>
</evidence>
<evidence type="ECO:0000259" key="1">
    <source>
        <dbReference type="PROSITE" id="PS50844"/>
    </source>
</evidence>
<dbReference type="InterPro" id="IPR013132">
    <property type="entry name" value="PseI/NeuA/B-like_N"/>
</dbReference>
<proteinExistence type="predicted"/>
<protein>
    <submittedName>
        <fullName evidence="2">N-acetylneuraminate synthase</fullName>
    </submittedName>
</protein>
<dbReference type="Gene3D" id="3.90.1210.10">
    <property type="entry name" value="Antifreeze-like/N-acetylneuraminic acid synthase C-terminal domain"/>
    <property type="match status" value="1"/>
</dbReference>
<dbReference type="PANTHER" id="PTHR42966:SF2">
    <property type="entry name" value="PSEUDAMINIC ACID SYNTHASE"/>
    <property type="match status" value="1"/>
</dbReference>
<dbReference type="SUPFAM" id="SSF51569">
    <property type="entry name" value="Aldolase"/>
    <property type="match status" value="1"/>
</dbReference>
<reference evidence="2 3" key="1">
    <citation type="submission" date="2019-02" db="EMBL/GenBank/DDBJ databases">
        <authorList>
            <person name="Goldberg S.R."/>
            <person name="Haltli B.A."/>
            <person name="Correa H."/>
            <person name="Russell K.G."/>
        </authorList>
    </citation>
    <scope>NUCLEOTIDE SEQUENCE [LARGE SCALE GENOMIC DNA]</scope>
    <source>
        <strain evidence="2 3">JCM 16186</strain>
    </source>
</reference>
<dbReference type="InterPro" id="IPR057736">
    <property type="entry name" value="SAF_PseI/NeuA/NeuB"/>
</dbReference>
<organism evidence="2 3">
    <name type="scientific">Fulvivirga kasyanovii</name>
    <dbReference type="NCBI Taxonomy" id="396812"/>
    <lineage>
        <taxon>Bacteria</taxon>
        <taxon>Pseudomonadati</taxon>
        <taxon>Bacteroidota</taxon>
        <taxon>Cytophagia</taxon>
        <taxon>Cytophagales</taxon>
        <taxon>Fulvivirgaceae</taxon>
        <taxon>Fulvivirga</taxon>
    </lineage>
</organism>
<dbReference type="InterPro" id="IPR013974">
    <property type="entry name" value="SAF"/>
</dbReference>
<accession>A0ABW9RKK8</accession>
<keyword evidence="3" id="KW-1185">Reference proteome</keyword>
<comment type="caution">
    <text evidence="2">The sequence shown here is derived from an EMBL/GenBank/DDBJ whole genome shotgun (WGS) entry which is preliminary data.</text>
</comment>
<dbReference type="InterPro" id="IPR006190">
    <property type="entry name" value="SAF_AFP_Neu5Ac"/>
</dbReference>
<dbReference type="PANTHER" id="PTHR42966">
    <property type="entry name" value="N-ACETYLNEURAMINATE SYNTHASE"/>
    <property type="match status" value="1"/>
</dbReference>
<dbReference type="EMBL" id="SMLW01000436">
    <property type="protein sequence ID" value="MTI24624.1"/>
    <property type="molecule type" value="Genomic_DNA"/>
</dbReference>
<dbReference type="Pfam" id="PF03102">
    <property type="entry name" value="NeuB"/>
    <property type="match status" value="1"/>
</dbReference>
<dbReference type="InterPro" id="IPR036732">
    <property type="entry name" value="AFP_Neu5c_C_sf"/>
</dbReference>
<name>A0ABW9RKK8_9BACT</name>
<dbReference type="Gene3D" id="3.20.20.70">
    <property type="entry name" value="Aldolase class I"/>
    <property type="match status" value="1"/>
</dbReference>